<keyword evidence="1" id="KW-0808">Transferase</keyword>
<dbReference type="EMBL" id="JAOSKY010000061">
    <property type="protein sequence ID" value="MCU7252022.1"/>
    <property type="molecule type" value="Genomic_DNA"/>
</dbReference>
<dbReference type="SUPFAM" id="SSF56042">
    <property type="entry name" value="PurM C-terminal domain-like"/>
    <property type="match status" value="1"/>
</dbReference>
<gene>
    <name evidence="1" type="ORF">OC940_29820</name>
</gene>
<name>A0A9X2XNA7_9PSED</name>
<feature type="non-terminal residue" evidence="1">
    <location>
        <position position="1"/>
    </location>
</feature>
<sequence>DLDLFPLSEQLLRHVEPEQALRWALSGGEDYELCFTVPELNRGTLDVALAHLGAKFTCIGQIMPESEGLKFVKDGAPVTLDW</sequence>
<evidence type="ECO:0000313" key="2">
    <source>
        <dbReference type="Proteomes" id="UP001139955"/>
    </source>
</evidence>
<feature type="non-terminal residue" evidence="1">
    <location>
        <position position="82"/>
    </location>
</feature>
<dbReference type="GO" id="GO:0009030">
    <property type="term" value="F:thiamine-phosphate kinase activity"/>
    <property type="evidence" value="ECO:0007669"/>
    <property type="project" value="InterPro"/>
</dbReference>
<dbReference type="InterPro" id="IPR036676">
    <property type="entry name" value="PurM-like_C_sf"/>
</dbReference>
<evidence type="ECO:0000313" key="1">
    <source>
        <dbReference type="EMBL" id="MCU7252022.1"/>
    </source>
</evidence>
<dbReference type="Gene3D" id="3.90.650.10">
    <property type="entry name" value="PurM-like C-terminal domain"/>
    <property type="match status" value="1"/>
</dbReference>
<dbReference type="InterPro" id="IPR006283">
    <property type="entry name" value="ThiL-like"/>
</dbReference>
<accession>A0A9X2XNA7</accession>
<comment type="caution">
    <text evidence="1">The sequence shown here is derived from an EMBL/GenBank/DDBJ whole genome shotgun (WGS) entry which is preliminary data.</text>
</comment>
<dbReference type="PANTHER" id="PTHR30270">
    <property type="entry name" value="THIAMINE-MONOPHOSPHATE KINASE"/>
    <property type="match status" value="1"/>
</dbReference>
<reference evidence="1" key="1">
    <citation type="submission" date="2022-09" db="EMBL/GenBank/DDBJ databases">
        <authorList>
            <person name="Cesa-Luna C."/>
            <person name="Girard L."/>
            <person name="Lood C."/>
            <person name="Hofte M."/>
            <person name="De Mot R."/>
        </authorList>
    </citation>
    <scope>NUCLEOTIDE SEQUENCE</scope>
    <source>
        <strain evidence="1">B1M3-32</strain>
    </source>
</reference>
<dbReference type="Proteomes" id="UP001139955">
    <property type="component" value="Unassembled WGS sequence"/>
</dbReference>
<dbReference type="AlphaFoldDB" id="A0A9X2XNA7"/>
<proteinExistence type="predicted"/>
<dbReference type="PANTHER" id="PTHR30270:SF0">
    <property type="entry name" value="THIAMINE-MONOPHOSPHATE KINASE"/>
    <property type="match status" value="1"/>
</dbReference>
<keyword evidence="2" id="KW-1185">Reference proteome</keyword>
<reference evidence="1" key="2">
    <citation type="journal article" date="2023" name="mSystems">
        <title>Charting the Lipopeptidome of Nonpathogenic Pseudomonas.</title>
        <authorList>
            <person name="Cesa-Luna C."/>
            <person name="Geudens N."/>
            <person name="Girard L."/>
            <person name="De Roo V."/>
            <person name="Maklad H.R."/>
            <person name="Martins J.C."/>
            <person name="Hofte M."/>
            <person name="De Mot R."/>
        </authorList>
    </citation>
    <scope>NUCLEOTIDE SEQUENCE</scope>
    <source>
        <strain evidence="1">B1M3-32</strain>
    </source>
</reference>
<organism evidence="1 2">
    <name type="scientific">Pseudomonas koreensis</name>
    <dbReference type="NCBI Taxonomy" id="198620"/>
    <lineage>
        <taxon>Bacteria</taxon>
        <taxon>Pseudomonadati</taxon>
        <taxon>Pseudomonadota</taxon>
        <taxon>Gammaproteobacteria</taxon>
        <taxon>Pseudomonadales</taxon>
        <taxon>Pseudomonadaceae</taxon>
        <taxon>Pseudomonas</taxon>
    </lineage>
</organism>
<dbReference type="GO" id="GO:0009228">
    <property type="term" value="P:thiamine biosynthetic process"/>
    <property type="evidence" value="ECO:0007669"/>
    <property type="project" value="InterPro"/>
</dbReference>
<keyword evidence="1" id="KW-0418">Kinase</keyword>
<protein>
    <submittedName>
        <fullName evidence="1">Thiamine-phosphate kinase</fullName>
    </submittedName>
</protein>